<sequence length="285" mass="31436">MVDTVGEEVKQTSGILNKIFQPMLDKLPSMIFAILFLLIGFFLVKQIMRILKRAFNRSNMDGIMSSFIRSVAKIVLYVLLIVIALSILDVPMDSIVAVIASAGVAVGLALKDSLSNLAGGFIILFSKPLKEGDTIEADGVTGKVEAITILYTRIVTADNKTVFIPNGVVASGKIINYTDKDTRRVDLNFGISYEDDIDAARKVLLEQVQAAPEALAEPEAKVVVFSHDDSAVVLQLQVWTKSENYWQLHYRLLEDVKKAFDSHGISIPYPQMDVHMPEETTDSNS</sequence>
<feature type="domain" description="Mechanosensitive ion channel MscS C-terminal" evidence="9">
    <location>
        <begin position="185"/>
        <end position="267"/>
    </location>
</feature>
<evidence type="ECO:0000313" key="11">
    <source>
        <dbReference type="EMBL" id="ERJ96947.1"/>
    </source>
</evidence>
<dbReference type="Gene3D" id="3.30.70.100">
    <property type="match status" value="1"/>
</dbReference>
<dbReference type="PANTHER" id="PTHR30221">
    <property type="entry name" value="SMALL-CONDUCTANCE MECHANOSENSITIVE CHANNEL"/>
    <property type="match status" value="1"/>
</dbReference>
<dbReference type="InterPro" id="IPR049278">
    <property type="entry name" value="MS_channel_C"/>
</dbReference>
<evidence type="ECO:0000256" key="4">
    <source>
        <dbReference type="ARBA" id="ARBA00022692"/>
    </source>
</evidence>
<evidence type="ECO:0000256" key="2">
    <source>
        <dbReference type="ARBA" id="ARBA00008017"/>
    </source>
</evidence>
<evidence type="ECO:0000256" key="6">
    <source>
        <dbReference type="ARBA" id="ARBA00023136"/>
    </source>
</evidence>
<dbReference type="AlphaFoldDB" id="U2KXC8"/>
<dbReference type="Pfam" id="PF00924">
    <property type="entry name" value="MS_channel_2nd"/>
    <property type="match status" value="1"/>
</dbReference>
<feature type="transmembrane region" description="Helical" evidence="7">
    <location>
        <begin position="66"/>
        <end position="88"/>
    </location>
</feature>
<dbReference type="InterPro" id="IPR011066">
    <property type="entry name" value="MscS_channel_C_sf"/>
</dbReference>
<dbReference type="GO" id="GO:0008381">
    <property type="term" value="F:mechanosensitive monoatomic ion channel activity"/>
    <property type="evidence" value="ECO:0007669"/>
    <property type="project" value="InterPro"/>
</dbReference>
<evidence type="ECO:0000256" key="3">
    <source>
        <dbReference type="ARBA" id="ARBA00022475"/>
    </source>
</evidence>
<dbReference type="InterPro" id="IPR011014">
    <property type="entry name" value="MscS_channel_TM-2"/>
</dbReference>
<comment type="caution">
    <text evidence="11">The sequence shown here is derived from an EMBL/GenBank/DDBJ whole genome shotgun (WGS) entry which is preliminary data.</text>
</comment>
<name>U2KXC8_9FIRM</name>
<evidence type="ECO:0000259" key="9">
    <source>
        <dbReference type="Pfam" id="PF21082"/>
    </source>
</evidence>
<organism evidence="11 12">
    <name type="scientific">Ruminococcus callidus ATCC 27760</name>
    <dbReference type="NCBI Taxonomy" id="411473"/>
    <lineage>
        <taxon>Bacteria</taxon>
        <taxon>Bacillati</taxon>
        <taxon>Bacillota</taxon>
        <taxon>Clostridia</taxon>
        <taxon>Eubacteriales</taxon>
        <taxon>Oscillospiraceae</taxon>
        <taxon>Ruminococcus</taxon>
    </lineage>
</organism>
<reference evidence="11 12" key="1">
    <citation type="submission" date="2013-07" db="EMBL/GenBank/DDBJ databases">
        <authorList>
            <person name="Weinstock G."/>
            <person name="Sodergren E."/>
            <person name="Wylie T."/>
            <person name="Fulton L."/>
            <person name="Fulton R."/>
            <person name="Fronick C."/>
            <person name="O'Laughlin M."/>
            <person name="Godfrey J."/>
            <person name="Miner T."/>
            <person name="Herter B."/>
            <person name="Appelbaum E."/>
            <person name="Cordes M."/>
            <person name="Lek S."/>
            <person name="Wollam A."/>
            <person name="Pepin K.H."/>
            <person name="Palsikar V.B."/>
            <person name="Mitreva M."/>
            <person name="Wilson R.K."/>
        </authorList>
    </citation>
    <scope>NUCLEOTIDE SEQUENCE [LARGE SCALE GENOMIC DNA]</scope>
    <source>
        <strain evidence="11 12">ATCC 27760</strain>
    </source>
</reference>
<dbReference type="OrthoDB" id="9809206at2"/>
<comment type="subcellular location">
    <subcellularLocation>
        <location evidence="1">Cell membrane</location>
        <topology evidence="1">Multi-pass membrane protein</topology>
    </subcellularLocation>
</comment>
<dbReference type="Gene3D" id="2.30.30.60">
    <property type="match status" value="1"/>
</dbReference>
<dbReference type="InterPro" id="IPR008910">
    <property type="entry name" value="MSC_TM_helix"/>
</dbReference>
<evidence type="ECO:0000256" key="7">
    <source>
        <dbReference type="SAM" id="Phobius"/>
    </source>
</evidence>
<dbReference type="EMBL" id="AWVF01000086">
    <property type="protein sequence ID" value="ERJ96947.1"/>
    <property type="molecule type" value="Genomic_DNA"/>
</dbReference>
<keyword evidence="5 7" id="KW-1133">Transmembrane helix</keyword>
<dbReference type="Proteomes" id="UP000016662">
    <property type="component" value="Unassembled WGS sequence"/>
</dbReference>
<proteinExistence type="inferred from homology"/>
<evidence type="ECO:0000256" key="1">
    <source>
        <dbReference type="ARBA" id="ARBA00004651"/>
    </source>
</evidence>
<feature type="domain" description="Mechanosensitive ion channel transmembrane helices 2/3" evidence="10">
    <location>
        <begin position="72"/>
        <end position="111"/>
    </location>
</feature>
<comment type="similarity">
    <text evidence="2">Belongs to the MscS (TC 1.A.23) family.</text>
</comment>
<evidence type="ECO:0000313" key="12">
    <source>
        <dbReference type="Proteomes" id="UP000016662"/>
    </source>
</evidence>
<gene>
    <name evidence="11" type="ORF">RUMCAL_00676</name>
</gene>
<dbReference type="eggNOG" id="COG3264">
    <property type="taxonomic scope" value="Bacteria"/>
</dbReference>
<dbReference type="HOGENOM" id="CLU_037945_1_1_9"/>
<evidence type="ECO:0000259" key="10">
    <source>
        <dbReference type="Pfam" id="PF21088"/>
    </source>
</evidence>
<keyword evidence="4 7" id="KW-0812">Transmembrane</keyword>
<keyword evidence="3" id="KW-1003">Cell membrane</keyword>
<protein>
    <submittedName>
        <fullName evidence="11">Transporter, small conductance mechanosensitive ion channel MscS family protein</fullName>
    </submittedName>
</protein>
<dbReference type="SUPFAM" id="SSF50182">
    <property type="entry name" value="Sm-like ribonucleoproteins"/>
    <property type="match status" value="1"/>
</dbReference>
<evidence type="ECO:0000259" key="8">
    <source>
        <dbReference type="Pfam" id="PF00924"/>
    </source>
</evidence>
<dbReference type="Pfam" id="PF21088">
    <property type="entry name" value="MS_channel_1st"/>
    <property type="match status" value="1"/>
</dbReference>
<dbReference type="SUPFAM" id="SSF82689">
    <property type="entry name" value="Mechanosensitive channel protein MscS (YggB), C-terminal domain"/>
    <property type="match status" value="1"/>
</dbReference>
<dbReference type="PANTHER" id="PTHR30221:SF1">
    <property type="entry name" value="SMALL-CONDUCTANCE MECHANOSENSITIVE CHANNEL"/>
    <property type="match status" value="1"/>
</dbReference>
<feature type="domain" description="Mechanosensitive ion channel MscS" evidence="8">
    <location>
        <begin position="112"/>
        <end position="178"/>
    </location>
</feature>
<dbReference type="Pfam" id="PF05552">
    <property type="entry name" value="MS_channel_1st_1"/>
    <property type="match status" value="1"/>
</dbReference>
<dbReference type="PATRIC" id="fig|411473.3.peg.531"/>
<accession>U2KXC8</accession>
<feature type="transmembrane region" description="Helical" evidence="7">
    <location>
        <begin position="27"/>
        <end position="45"/>
    </location>
</feature>
<dbReference type="InterPro" id="IPR023408">
    <property type="entry name" value="MscS_beta-dom_sf"/>
</dbReference>
<dbReference type="InterPro" id="IPR045275">
    <property type="entry name" value="MscS_archaea/bacteria_type"/>
</dbReference>
<keyword evidence="12" id="KW-1185">Reference proteome</keyword>
<dbReference type="InterPro" id="IPR049142">
    <property type="entry name" value="MS_channel_1st"/>
</dbReference>
<dbReference type="SUPFAM" id="SSF82861">
    <property type="entry name" value="Mechanosensitive channel protein MscS (YggB), transmembrane region"/>
    <property type="match status" value="1"/>
</dbReference>
<keyword evidence="6 7" id="KW-0472">Membrane</keyword>
<evidence type="ECO:0000256" key="5">
    <source>
        <dbReference type="ARBA" id="ARBA00022989"/>
    </source>
</evidence>
<dbReference type="InterPro" id="IPR010920">
    <property type="entry name" value="LSM_dom_sf"/>
</dbReference>
<dbReference type="GO" id="GO:0005886">
    <property type="term" value="C:plasma membrane"/>
    <property type="evidence" value="ECO:0007669"/>
    <property type="project" value="UniProtKB-SubCell"/>
</dbReference>
<dbReference type="STRING" id="411473.RUMCAL_00676"/>
<dbReference type="InterPro" id="IPR006685">
    <property type="entry name" value="MscS_channel_2nd"/>
</dbReference>
<dbReference type="Pfam" id="PF21082">
    <property type="entry name" value="MS_channel_3rd"/>
    <property type="match status" value="1"/>
</dbReference>
<dbReference type="Gene3D" id="1.10.287.1260">
    <property type="match status" value="1"/>
</dbReference>